<evidence type="ECO:0000256" key="5">
    <source>
        <dbReference type="ARBA" id="ARBA00022605"/>
    </source>
</evidence>
<dbReference type="GO" id="GO:0003984">
    <property type="term" value="F:acetolactate synthase activity"/>
    <property type="evidence" value="ECO:0007669"/>
    <property type="project" value="UniProtKB-EC"/>
</dbReference>
<comment type="pathway">
    <text evidence="1 8">Amino-acid biosynthesis; L-isoleucine biosynthesis; L-isoleucine from 2-oxobutanoate: step 1/4.</text>
</comment>
<dbReference type="InterPro" id="IPR039557">
    <property type="entry name" value="AHAS_ACT"/>
</dbReference>
<comment type="function">
    <text evidence="8">Catalyzes the conversion of 2 pyruvate molecules into acetolactate in the first common step of the biosynthetic pathway of the branched-amino acids such as leucine, isoleucine, and valine.</text>
</comment>
<evidence type="ECO:0000259" key="9">
    <source>
        <dbReference type="PROSITE" id="PS51671"/>
    </source>
</evidence>
<dbReference type="InterPro" id="IPR054480">
    <property type="entry name" value="AHAS_small-like_ACT"/>
</dbReference>
<evidence type="ECO:0000256" key="3">
    <source>
        <dbReference type="ARBA" id="ARBA00006341"/>
    </source>
</evidence>
<dbReference type="Gene3D" id="3.30.70.260">
    <property type="match status" value="1"/>
</dbReference>
<dbReference type="Gene3D" id="3.30.70.1150">
    <property type="entry name" value="ACT-like. Chain A, domain 2"/>
    <property type="match status" value="1"/>
</dbReference>
<dbReference type="EMBL" id="CP141769">
    <property type="protein sequence ID" value="WRS38519.1"/>
    <property type="molecule type" value="Genomic_DNA"/>
</dbReference>
<comment type="pathway">
    <text evidence="2 8">Amino-acid biosynthesis; L-valine biosynthesis; L-valine from pyruvate: step 1/4.</text>
</comment>
<keyword evidence="11" id="KW-1185">Reference proteome</keyword>
<dbReference type="NCBIfam" id="NF008864">
    <property type="entry name" value="PRK11895.1"/>
    <property type="match status" value="1"/>
</dbReference>
<comment type="subunit">
    <text evidence="4 8">Dimer of large and small chains.</text>
</comment>
<dbReference type="CDD" id="cd04878">
    <property type="entry name" value="ACT_AHAS"/>
    <property type="match status" value="1"/>
</dbReference>
<name>A0ABZ1CGL6_9PROT</name>
<keyword evidence="5 8" id="KW-0028">Amino-acid biosynthesis</keyword>
<dbReference type="InterPro" id="IPR002912">
    <property type="entry name" value="ACT_dom"/>
</dbReference>
<dbReference type="NCBIfam" id="TIGR00119">
    <property type="entry name" value="acolac_sm"/>
    <property type="match status" value="1"/>
</dbReference>
<dbReference type="InterPro" id="IPR019455">
    <property type="entry name" value="Acetolactate_synth_ssu_C"/>
</dbReference>
<keyword evidence="8 10" id="KW-0808">Transferase</keyword>
<evidence type="ECO:0000256" key="6">
    <source>
        <dbReference type="ARBA" id="ARBA00023304"/>
    </source>
</evidence>
<dbReference type="RefSeq" id="WP_324779050.1">
    <property type="nucleotide sequence ID" value="NZ_CP141769.1"/>
</dbReference>
<gene>
    <name evidence="10" type="primary">ilvN</name>
    <name evidence="10" type="ORF">VA613_10940</name>
</gene>
<evidence type="ECO:0000313" key="11">
    <source>
        <dbReference type="Proteomes" id="UP001334732"/>
    </source>
</evidence>
<accession>A0ABZ1CGL6</accession>
<comment type="catalytic activity">
    <reaction evidence="7 8">
        <text>2 pyruvate + H(+) = (2S)-2-acetolactate + CO2</text>
        <dbReference type="Rhea" id="RHEA:25249"/>
        <dbReference type="ChEBI" id="CHEBI:15361"/>
        <dbReference type="ChEBI" id="CHEBI:15378"/>
        <dbReference type="ChEBI" id="CHEBI:16526"/>
        <dbReference type="ChEBI" id="CHEBI:58476"/>
        <dbReference type="EC" id="2.2.1.6"/>
    </reaction>
</comment>
<proteinExistence type="inferred from homology"/>
<comment type="similarity">
    <text evidence="3 8">Belongs to the acetolactate synthase small subunit family.</text>
</comment>
<dbReference type="InterPro" id="IPR004789">
    <property type="entry name" value="Acetalactate_synth_ssu"/>
</dbReference>
<dbReference type="InterPro" id="IPR045865">
    <property type="entry name" value="ACT-like_dom_sf"/>
</dbReference>
<organism evidence="10 11">
    <name type="scientific">Thiobacillus sedimenti</name>
    <dbReference type="NCBI Taxonomy" id="3110231"/>
    <lineage>
        <taxon>Bacteria</taxon>
        <taxon>Pseudomonadati</taxon>
        <taxon>Pseudomonadota</taxon>
        <taxon>Betaproteobacteria</taxon>
        <taxon>Nitrosomonadales</taxon>
        <taxon>Thiobacillaceae</taxon>
        <taxon>Thiobacillus</taxon>
    </lineage>
</organism>
<feature type="domain" description="ACT" evidence="9">
    <location>
        <begin position="9"/>
        <end position="83"/>
    </location>
</feature>
<dbReference type="Pfam" id="PF22629">
    <property type="entry name" value="ACT_AHAS_ss"/>
    <property type="match status" value="1"/>
</dbReference>
<evidence type="ECO:0000256" key="4">
    <source>
        <dbReference type="ARBA" id="ARBA00011744"/>
    </source>
</evidence>
<evidence type="ECO:0000256" key="1">
    <source>
        <dbReference type="ARBA" id="ARBA00004974"/>
    </source>
</evidence>
<reference evidence="10 11" key="1">
    <citation type="submission" date="2023-12" db="EMBL/GenBank/DDBJ databases">
        <title>Thiobacillus sedimentum sp. nov., a chemolithoautotrophic sulfur-oxidizing bacterium isolated from freshwater sediment.</title>
        <authorList>
            <person name="Luo J."/>
            <person name="Dai C."/>
        </authorList>
    </citation>
    <scope>NUCLEOTIDE SEQUENCE [LARGE SCALE GENOMIC DNA]</scope>
    <source>
        <strain evidence="10 11">SCUT-2</strain>
    </source>
</reference>
<protein>
    <recommendedName>
        <fullName evidence="8">Acetolactate synthase small subunit</fullName>
        <shortName evidence="8">AHAS</shortName>
        <shortName evidence="8">ALS</shortName>
        <ecNumber evidence="8">2.2.1.6</ecNumber>
    </recommendedName>
    <alternativeName>
        <fullName evidence="8">Acetohydroxy-acid synthase small subunit</fullName>
    </alternativeName>
</protein>
<evidence type="ECO:0000256" key="7">
    <source>
        <dbReference type="ARBA" id="ARBA00048670"/>
    </source>
</evidence>
<dbReference type="SUPFAM" id="SSF55021">
    <property type="entry name" value="ACT-like"/>
    <property type="match status" value="2"/>
</dbReference>
<dbReference type="Pfam" id="PF10369">
    <property type="entry name" value="ALS_ss_C"/>
    <property type="match status" value="1"/>
</dbReference>
<dbReference type="PANTHER" id="PTHR30239:SF0">
    <property type="entry name" value="ACETOLACTATE SYNTHASE SMALL SUBUNIT 1, CHLOROPLASTIC"/>
    <property type="match status" value="1"/>
</dbReference>
<dbReference type="InterPro" id="IPR027271">
    <property type="entry name" value="Acetolactate_synth/TF_NikR_C"/>
</dbReference>
<evidence type="ECO:0000256" key="2">
    <source>
        <dbReference type="ARBA" id="ARBA00005025"/>
    </source>
</evidence>
<dbReference type="PROSITE" id="PS51671">
    <property type="entry name" value="ACT"/>
    <property type="match status" value="1"/>
</dbReference>
<dbReference type="Proteomes" id="UP001334732">
    <property type="component" value="Chromosome"/>
</dbReference>
<dbReference type="EC" id="2.2.1.6" evidence="8"/>
<sequence>MSNNNHRHIISLLMENEAGALSRVAGLFSARAYNIESLTVAPTEDATLSRMTIVTVGSEDIIEQITKQLNKLVDVIKVMDLTEGRHIERELMLVKVKAVGSGREEMKRTADIFRGRIIDVTDATYTIELTGTGSKLDAFLEAIDPAFIIETVRTGASGIGRGERSLKA</sequence>
<keyword evidence="6 8" id="KW-0100">Branched-chain amino acid biosynthesis</keyword>
<dbReference type="PANTHER" id="PTHR30239">
    <property type="entry name" value="ACETOLACTATE SYNTHASE SMALL SUBUNIT"/>
    <property type="match status" value="1"/>
</dbReference>
<evidence type="ECO:0000313" key="10">
    <source>
        <dbReference type="EMBL" id="WRS38519.1"/>
    </source>
</evidence>
<evidence type="ECO:0000256" key="8">
    <source>
        <dbReference type="RuleBase" id="RU368092"/>
    </source>
</evidence>